<dbReference type="EMBL" id="EAAA01000289">
    <property type="status" value="NOT_ANNOTATED_CDS"/>
    <property type="molecule type" value="Genomic_DNA"/>
</dbReference>
<keyword evidence="4" id="KW-0963">Cytoplasm</keyword>
<comment type="subcellular location">
    <subcellularLocation>
        <location evidence="1">Cytoplasm</location>
    </subcellularLocation>
</comment>
<dbReference type="GeneTree" id="ENSGT00390000007857"/>
<dbReference type="FunCoup" id="F6VHM6">
    <property type="interactions" value="78"/>
</dbReference>
<name>F6VHM6_CIOIN</name>
<dbReference type="SUPFAM" id="SSF53474">
    <property type="entry name" value="alpha/beta-Hydrolases"/>
    <property type="match status" value="1"/>
</dbReference>
<protein>
    <recommendedName>
        <fullName evidence="3">Maspardin</fullName>
    </recommendedName>
</protein>
<reference evidence="6" key="2">
    <citation type="journal article" date="2008" name="Genome Biol.">
        <title>Improved genome assembly and evidence-based global gene model set for the chordate Ciona intestinalis: new insight into intron and operon populations.</title>
        <authorList>
            <person name="Satou Y."/>
            <person name="Mineta K."/>
            <person name="Ogasawara M."/>
            <person name="Sasakura Y."/>
            <person name="Shoguchi E."/>
            <person name="Ueno K."/>
            <person name="Yamada L."/>
            <person name="Matsumoto J."/>
            <person name="Wasserscheid J."/>
            <person name="Dewar K."/>
            <person name="Wiley G.B."/>
            <person name="Macmil S.L."/>
            <person name="Roe B.A."/>
            <person name="Zeller R.W."/>
            <person name="Hastings K.E."/>
            <person name="Lemaire P."/>
            <person name="Lindquist E."/>
            <person name="Endo T."/>
            <person name="Hotta K."/>
            <person name="Inaba K."/>
        </authorList>
    </citation>
    <scope>NUCLEOTIDE SEQUENCE [LARGE SCALE GENOMIC DNA]</scope>
    <source>
        <strain evidence="6">wild type</strain>
    </source>
</reference>
<dbReference type="Ensembl" id="ENSCINT00000016383.2">
    <property type="protein sequence ID" value="ENSCINP00000016383.2"/>
    <property type="gene ID" value="ENSCING00000008005.2"/>
</dbReference>
<evidence type="ECO:0000256" key="1">
    <source>
        <dbReference type="ARBA" id="ARBA00004496"/>
    </source>
</evidence>
<sequence>VPNVFMKSNEYHSFQSSVPLKQIIVDDNGVKVWRFYDTGARSNTSHPIICLPPACGTANIFYQQIVSLSSIGYRVIAIDYPVYWSAEEFCVGLRKFIDTLRLSKVHLFGCSLGSFLAMKFAEKLGNKHYVASLFLCNPFADTTLLKSPFTPYAYFALPSLVLKRFVLGDLPLKFVSITQANSLDFVVERLESVTQKEIASRLALQYHSNYIKFPQRLQSIPVTVMDTFDDMTLSQTVKDDVY</sequence>
<evidence type="ECO:0000256" key="2">
    <source>
        <dbReference type="ARBA" id="ARBA00008645"/>
    </source>
</evidence>
<dbReference type="HOGENOM" id="CLU_052260_0_0_1"/>
<evidence type="ECO:0000256" key="3">
    <source>
        <dbReference type="ARBA" id="ARBA00020148"/>
    </source>
</evidence>
<dbReference type="PANTHER" id="PTHR15913">
    <property type="entry name" value="ACID CLUSTER PROTEIN 33"/>
    <property type="match status" value="1"/>
</dbReference>
<evidence type="ECO:0000313" key="7">
    <source>
        <dbReference type="Proteomes" id="UP000008144"/>
    </source>
</evidence>
<dbReference type="PANTHER" id="PTHR15913:SF0">
    <property type="entry name" value="MASPARDIN"/>
    <property type="match status" value="1"/>
</dbReference>
<evidence type="ECO:0000256" key="4">
    <source>
        <dbReference type="ARBA" id="ARBA00022490"/>
    </source>
</evidence>
<dbReference type="STRING" id="7719.ENSCINP00000016383"/>
<reference evidence="7" key="1">
    <citation type="journal article" date="2002" name="Science">
        <title>The draft genome of Ciona intestinalis: insights into chordate and vertebrate origins.</title>
        <authorList>
            <person name="Dehal P."/>
            <person name="Satou Y."/>
            <person name="Campbell R.K."/>
            <person name="Chapman J."/>
            <person name="Degnan B."/>
            <person name="De Tomaso A."/>
            <person name="Davidson B."/>
            <person name="Di Gregorio A."/>
            <person name="Gelpke M."/>
            <person name="Goodstein D.M."/>
            <person name="Harafuji N."/>
            <person name="Hastings K.E."/>
            <person name="Ho I."/>
            <person name="Hotta K."/>
            <person name="Huang W."/>
            <person name="Kawashima T."/>
            <person name="Lemaire P."/>
            <person name="Martinez D."/>
            <person name="Meinertzhagen I.A."/>
            <person name="Necula S."/>
            <person name="Nonaka M."/>
            <person name="Putnam N."/>
            <person name="Rash S."/>
            <person name="Saiga H."/>
            <person name="Satake M."/>
            <person name="Terry A."/>
            <person name="Yamada L."/>
            <person name="Wang H.G."/>
            <person name="Awazu S."/>
            <person name="Azumi K."/>
            <person name="Boore J."/>
            <person name="Branno M."/>
            <person name="Chin-Bow S."/>
            <person name="DeSantis R."/>
            <person name="Doyle S."/>
            <person name="Francino P."/>
            <person name="Keys D.N."/>
            <person name="Haga S."/>
            <person name="Hayashi H."/>
            <person name="Hino K."/>
            <person name="Imai K.S."/>
            <person name="Inaba K."/>
            <person name="Kano S."/>
            <person name="Kobayashi K."/>
            <person name="Kobayashi M."/>
            <person name="Lee B.I."/>
            <person name="Makabe K.W."/>
            <person name="Manohar C."/>
            <person name="Matassi G."/>
            <person name="Medina M."/>
            <person name="Mochizuki Y."/>
            <person name="Mount S."/>
            <person name="Morishita T."/>
            <person name="Miura S."/>
            <person name="Nakayama A."/>
            <person name="Nishizaka S."/>
            <person name="Nomoto H."/>
            <person name="Ohta F."/>
            <person name="Oishi K."/>
            <person name="Rigoutsos I."/>
            <person name="Sano M."/>
            <person name="Sasaki A."/>
            <person name="Sasakura Y."/>
            <person name="Shoguchi E."/>
            <person name="Shin-i T."/>
            <person name="Spagnuolo A."/>
            <person name="Stainier D."/>
            <person name="Suzuki M.M."/>
            <person name="Tassy O."/>
            <person name="Takatori N."/>
            <person name="Tokuoka M."/>
            <person name="Yagi K."/>
            <person name="Yoshizaki F."/>
            <person name="Wada S."/>
            <person name="Zhang C."/>
            <person name="Hyatt P.D."/>
            <person name="Larimer F."/>
            <person name="Detter C."/>
            <person name="Doggett N."/>
            <person name="Glavina T."/>
            <person name="Hawkins T."/>
            <person name="Richardson P."/>
            <person name="Lucas S."/>
            <person name="Kohara Y."/>
            <person name="Levine M."/>
            <person name="Satoh N."/>
            <person name="Rokhsar D.S."/>
        </authorList>
    </citation>
    <scope>NUCLEOTIDE SEQUENCE [LARGE SCALE GENOMIC DNA]</scope>
</reference>
<evidence type="ECO:0000259" key="5">
    <source>
        <dbReference type="Pfam" id="PF00561"/>
    </source>
</evidence>
<dbReference type="Pfam" id="PF00561">
    <property type="entry name" value="Abhydrolase_1"/>
    <property type="match status" value="1"/>
</dbReference>
<evidence type="ECO:0000313" key="6">
    <source>
        <dbReference type="Ensembl" id="ENSCINP00000016383.2"/>
    </source>
</evidence>
<dbReference type="InParanoid" id="F6VHM6"/>
<reference evidence="6" key="4">
    <citation type="submission" date="2025-09" db="UniProtKB">
        <authorList>
            <consortium name="Ensembl"/>
        </authorList>
    </citation>
    <scope>IDENTIFICATION</scope>
</reference>
<organism evidence="6 7">
    <name type="scientific">Ciona intestinalis</name>
    <name type="common">Transparent sea squirt</name>
    <name type="synonym">Ascidia intestinalis</name>
    <dbReference type="NCBI Taxonomy" id="7719"/>
    <lineage>
        <taxon>Eukaryota</taxon>
        <taxon>Metazoa</taxon>
        <taxon>Chordata</taxon>
        <taxon>Tunicata</taxon>
        <taxon>Ascidiacea</taxon>
        <taxon>Phlebobranchia</taxon>
        <taxon>Cionidae</taxon>
        <taxon>Ciona</taxon>
    </lineage>
</organism>
<dbReference type="InterPro" id="IPR000073">
    <property type="entry name" value="AB_hydrolase_1"/>
</dbReference>
<dbReference type="Gene3D" id="3.40.50.1820">
    <property type="entry name" value="alpha/beta hydrolase"/>
    <property type="match status" value="1"/>
</dbReference>
<reference evidence="6" key="3">
    <citation type="submission" date="2025-08" db="UniProtKB">
        <authorList>
            <consortium name="Ensembl"/>
        </authorList>
    </citation>
    <scope>IDENTIFICATION</scope>
</reference>
<proteinExistence type="inferred from homology"/>
<dbReference type="AlphaFoldDB" id="F6VHM6"/>
<dbReference type="GO" id="GO:0005737">
    <property type="term" value="C:cytoplasm"/>
    <property type="evidence" value="ECO:0007669"/>
    <property type="project" value="UniProtKB-SubCell"/>
</dbReference>
<dbReference type="InterPro" id="IPR026151">
    <property type="entry name" value="Maspardin"/>
</dbReference>
<dbReference type="OMA" id="CYVQPQK"/>
<keyword evidence="7" id="KW-1185">Reference proteome</keyword>
<accession>F6VHM6</accession>
<dbReference type="Proteomes" id="UP000008144">
    <property type="component" value="Chromosome 1"/>
</dbReference>
<comment type="similarity">
    <text evidence="2">Belongs to the AB hydrolase superfamily.</text>
</comment>
<feature type="domain" description="AB hydrolase-1" evidence="5">
    <location>
        <begin position="47"/>
        <end position="172"/>
    </location>
</feature>
<dbReference type="InterPro" id="IPR029058">
    <property type="entry name" value="AB_hydrolase_fold"/>
</dbReference>